<feature type="transmembrane region" description="Helical" evidence="4">
    <location>
        <begin position="47"/>
        <end position="65"/>
    </location>
</feature>
<keyword evidence="3" id="KW-0902">Two-component regulatory system</keyword>
<dbReference type="CDD" id="cd16917">
    <property type="entry name" value="HATPase_UhpB-NarQ-NarX-like"/>
    <property type="match status" value="1"/>
</dbReference>
<dbReference type="Gene3D" id="1.20.5.1930">
    <property type="match status" value="1"/>
</dbReference>
<dbReference type="InterPro" id="IPR017205">
    <property type="entry name" value="Sig_transdc_His_kinase_ChrS"/>
</dbReference>
<evidence type="ECO:0000313" key="7">
    <source>
        <dbReference type="Proteomes" id="UP001217325"/>
    </source>
</evidence>
<evidence type="ECO:0000256" key="3">
    <source>
        <dbReference type="ARBA" id="ARBA00023012"/>
    </source>
</evidence>
<reference evidence="6" key="1">
    <citation type="submission" date="2023-02" db="EMBL/GenBank/DDBJ databases">
        <title>A novel hydrolase synthesized by Rhodococcus erythropolis HQ is responsible for the detoxification of Zearalenone.</title>
        <authorList>
            <person name="Hu J."/>
            <person name="Xu J."/>
        </authorList>
    </citation>
    <scope>NUCLEOTIDE SEQUENCE</scope>
    <source>
        <strain evidence="6">HQ</strain>
    </source>
</reference>
<protein>
    <submittedName>
        <fullName evidence="6">Sensor histidine kinase</fullName>
    </submittedName>
</protein>
<dbReference type="GO" id="GO:0046983">
    <property type="term" value="F:protein dimerization activity"/>
    <property type="evidence" value="ECO:0007669"/>
    <property type="project" value="InterPro"/>
</dbReference>
<feature type="transmembrane region" description="Helical" evidence="4">
    <location>
        <begin position="85"/>
        <end position="108"/>
    </location>
</feature>
<dbReference type="PIRSF" id="PIRSF037434">
    <property type="entry name" value="STHK_ChrS"/>
    <property type="match status" value="1"/>
</dbReference>
<dbReference type="PANTHER" id="PTHR24421:SF62">
    <property type="entry name" value="SENSORY TRANSDUCTION HISTIDINE KINASE"/>
    <property type="match status" value="1"/>
</dbReference>
<evidence type="ECO:0000256" key="2">
    <source>
        <dbReference type="ARBA" id="ARBA00022777"/>
    </source>
</evidence>
<comment type="caution">
    <text evidence="6">The sequence shown here is derived from an EMBL/GenBank/DDBJ whole genome shotgun (WGS) entry which is preliminary data.</text>
</comment>
<dbReference type="RefSeq" id="WP_275232465.1">
    <property type="nucleotide sequence ID" value="NZ_JARDXE010000018.1"/>
</dbReference>
<keyword evidence="2 6" id="KW-0418">Kinase</keyword>
<dbReference type="Gene3D" id="3.30.565.10">
    <property type="entry name" value="Histidine kinase-like ATPase, C-terminal domain"/>
    <property type="match status" value="1"/>
</dbReference>
<dbReference type="SUPFAM" id="SSF55874">
    <property type="entry name" value="ATPase domain of HSP90 chaperone/DNA topoisomerase II/histidine kinase"/>
    <property type="match status" value="1"/>
</dbReference>
<sequence length="394" mass="42076">MSNGAVNADAERGLRGPLAYAIHASFFVLLSTSGVRYVTVHGTSGRFGVVLVLAVVLALLYAVMATVSSRDVVRQRLWMWPVLSAWAALVWLAPSFAWCAFPVLFLCIRLYPSKIAYPLVGILGVLAGIAFYRVTGRAELVTLLGPLCTAALVAAAYGQMERDARERLRLLRQVAEAQSALADTERAAGVAAERERLAREIHDTVTQGLASALLRLEAAEQTWNTTGSPSRADVDAAAENIRTSLMQSRDLVHDLAPTKGGTGDFDALVVAAARQFVPAVRIRIVGEAVILPSDVAHAVVRVVSSASSNIARHARAETAGVTITYLDHSVSVDIFDDGVGFDPGKLADHSRYGGYGLRAMRSRVAQLGGSFTVESAPGDGTVVAAQFPLERRIR</sequence>
<dbReference type="InterPro" id="IPR036890">
    <property type="entry name" value="HATPase_C_sf"/>
</dbReference>
<dbReference type="InterPro" id="IPR011712">
    <property type="entry name" value="Sig_transdc_His_kin_sub3_dim/P"/>
</dbReference>
<feature type="transmembrane region" description="Helical" evidence="4">
    <location>
        <begin position="115"/>
        <end position="134"/>
    </location>
</feature>
<dbReference type="InterPro" id="IPR050482">
    <property type="entry name" value="Sensor_HK_TwoCompSys"/>
</dbReference>
<dbReference type="EMBL" id="JARDXE010000018">
    <property type="protein sequence ID" value="MDE8648371.1"/>
    <property type="molecule type" value="Genomic_DNA"/>
</dbReference>
<gene>
    <name evidence="6" type="ORF">PXH69_25720</name>
</gene>
<organism evidence="6 7">
    <name type="scientific">Rhodococcus qingshengii</name>
    <dbReference type="NCBI Taxonomy" id="334542"/>
    <lineage>
        <taxon>Bacteria</taxon>
        <taxon>Bacillati</taxon>
        <taxon>Actinomycetota</taxon>
        <taxon>Actinomycetes</taxon>
        <taxon>Mycobacteriales</taxon>
        <taxon>Nocardiaceae</taxon>
        <taxon>Rhodococcus</taxon>
        <taxon>Rhodococcus erythropolis group</taxon>
    </lineage>
</organism>
<evidence type="ECO:0000313" key="6">
    <source>
        <dbReference type="EMBL" id="MDE8648371.1"/>
    </source>
</evidence>
<feature type="domain" description="Histidine kinase" evidence="5">
    <location>
        <begin position="299"/>
        <end position="391"/>
    </location>
</feature>
<keyword evidence="4" id="KW-1133">Transmembrane helix</keyword>
<evidence type="ECO:0000256" key="1">
    <source>
        <dbReference type="ARBA" id="ARBA00022679"/>
    </source>
</evidence>
<name>A0AAW6LQC3_RHOSG</name>
<keyword evidence="1" id="KW-0808">Transferase</keyword>
<dbReference type="SMART" id="SM00387">
    <property type="entry name" value="HATPase_c"/>
    <property type="match status" value="1"/>
</dbReference>
<evidence type="ECO:0000259" key="5">
    <source>
        <dbReference type="PROSITE" id="PS50109"/>
    </source>
</evidence>
<dbReference type="PANTHER" id="PTHR24421">
    <property type="entry name" value="NITRATE/NITRITE SENSOR PROTEIN NARX-RELATED"/>
    <property type="match status" value="1"/>
</dbReference>
<dbReference type="InterPro" id="IPR003594">
    <property type="entry name" value="HATPase_dom"/>
</dbReference>
<dbReference type="InterPro" id="IPR005467">
    <property type="entry name" value="His_kinase_dom"/>
</dbReference>
<dbReference type="PROSITE" id="PS50109">
    <property type="entry name" value="HIS_KIN"/>
    <property type="match status" value="1"/>
</dbReference>
<dbReference type="Pfam" id="PF07730">
    <property type="entry name" value="HisKA_3"/>
    <property type="match status" value="1"/>
</dbReference>
<keyword evidence="4" id="KW-0812">Transmembrane</keyword>
<feature type="transmembrane region" description="Helical" evidence="4">
    <location>
        <begin position="20"/>
        <end position="40"/>
    </location>
</feature>
<dbReference type="GO" id="GO:0016020">
    <property type="term" value="C:membrane"/>
    <property type="evidence" value="ECO:0007669"/>
    <property type="project" value="InterPro"/>
</dbReference>
<evidence type="ECO:0000256" key="4">
    <source>
        <dbReference type="SAM" id="Phobius"/>
    </source>
</evidence>
<dbReference type="AlphaFoldDB" id="A0AAW6LQC3"/>
<accession>A0AAW6LQC3</accession>
<proteinExistence type="predicted"/>
<keyword evidence="4" id="KW-0472">Membrane</keyword>
<dbReference type="Pfam" id="PF02518">
    <property type="entry name" value="HATPase_c"/>
    <property type="match status" value="1"/>
</dbReference>
<dbReference type="GO" id="GO:0000155">
    <property type="term" value="F:phosphorelay sensor kinase activity"/>
    <property type="evidence" value="ECO:0007669"/>
    <property type="project" value="InterPro"/>
</dbReference>
<dbReference type="Proteomes" id="UP001217325">
    <property type="component" value="Unassembled WGS sequence"/>
</dbReference>